<gene>
    <name evidence="2" type="ORF">PITG_13711</name>
</gene>
<keyword evidence="3" id="KW-1185">Reference proteome</keyword>
<protein>
    <submittedName>
        <fullName evidence="2">Uncharacterized protein</fullName>
    </submittedName>
</protein>
<dbReference type="GeneID" id="9461280"/>
<dbReference type="RefSeq" id="XP_002899412.1">
    <property type="nucleotide sequence ID" value="XM_002899366.1"/>
</dbReference>
<dbReference type="InParanoid" id="D0NML5"/>
<dbReference type="Proteomes" id="UP000006643">
    <property type="component" value="Unassembled WGS sequence"/>
</dbReference>
<proteinExistence type="predicted"/>
<evidence type="ECO:0000256" key="1">
    <source>
        <dbReference type="SAM" id="MobiDB-lite"/>
    </source>
</evidence>
<name>D0NML5_PHYIT</name>
<sequence>MDDDEDTYGFGTFADLFDTAPAQAAKRLDLGALSRFCMPERLLSRFEQQQRRDQNIARWVCHHSKMAASCGYRPRSRTRTRWNGAKRSYRTSRTARTKQITSRRPHSS</sequence>
<dbReference type="EMBL" id="DS028147">
    <property type="protein sequence ID" value="EEY61772.1"/>
    <property type="molecule type" value="Genomic_DNA"/>
</dbReference>
<reference evidence="3" key="1">
    <citation type="journal article" date="2009" name="Nature">
        <title>Genome sequence and analysis of the Irish potato famine pathogen Phytophthora infestans.</title>
        <authorList>
            <consortium name="The Broad Institute Genome Sequencing Platform"/>
            <person name="Haas B.J."/>
            <person name="Kamoun S."/>
            <person name="Zody M.C."/>
            <person name="Jiang R.H."/>
            <person name="Handsaker R.E."/>
            <person name="Cano L.M."/>
            <person name="Grabherr M."/>
            <person name="Kodira C.D."/>
            <person name="Raffaele S."/>
            <person name="Torto-Alalibo T."/>
            <person name="Bozkurt T.O."/>
            <person name="Ah-Fong A.M."/>
            <person name="Alvarado L."/>
            <person name="Anderson V.L."/>
            <person name="Armstrong M.R."/>
            <person name="Avrova A."/>
            <person name="Baxter L."/>
            <person name="Beynon J."/>
            <person name="Boevink P.C."/>
            <person name="Bollmann S.R."/>
            <person name="Bos J.I."/>
            <person name="Bulone V."/>
            <person name="Cai G."/>
            <person name="Cakir C."/>
            <person name="Carrington J.C."/>
            <person name="Chawner M."/>
            <person name="Conti L."/>
            <person name="Costanzo S."/>
            <person name="Ewan R."/>
            <person name="Fahlgren N."/>
            <person name="Fischbach M.A."/>
            <person name="Fugelstad J."/>
            <person name="Gilroy E.M."/>
            <person name="Gnerre S."/>
            <person name="Green P.J."/>
            <person name="Grenville-Briggs L.J."/>
            <person name="Griffith J."/>
            <person name="Grunwald N.J."/>
            <person name="Horn K."/>
            <person name="Horner N.R."/>
            <person name="Hu C.H."/>
            <person name="Huitema E."/>
            <person name="Jeong D.H."/>
            <person name="Jones A.M."/>
            <person name="Jones J.D."/>
            <person name="Jones R.W."/>
            <person name="Karlsson E.K."/>
            <person name="Kunjeti S.G."/>
            <person name="Lamour K."/>
            <person name="Liu Z."/>
            <person name="Ma L."/>
            <person name="Maclean D."/>
            <person name="Chibucos M.C."/>
            <person name="McDonald H."/>
            <person name="McWalters J."/>
            <person name="Meijer H.J."/>
            <person name="Morgan W."/>
            <person name="Morris P.F."/>
            <person name="Munro C.A."/>
            <person name="O'Neill K."/>
            <person name="Ospina-Giraldo M."/>
            <person name="Pinzon A."/>
            <person name="Pritchard L."/>
            <person name="Ramsahoye B."/>
            <person name="Ren Q."/>
            <person name="Restrepo S."/>
            <person name="Roy S."/>
            <person name="Sadanandom A."/>
            <person name="Savidor A."/>
            <person name="Schornack S."/>
            <person name="Schwartz D.C."/>
            <person name="Schumann U.D."/>
            <person name="Schwessinger B."/>
            <person name="Seyer L."/>
            <person name="Sharpe T."/>
            <person name="Silvar C."/>
            <person name="Song J."/>
            <person name="Studholme D.J."/>
            <person name="Sykes S."/>
            <person name="Thines M."/>
            <person name="van de Vondervoort P.J."/>
            <person name="Phuntumart V."/>
            <person name="Wawra S."/>
            <person name="Weide R."/>
            <person name="Win J."/>
            <person name="Young C."/>
            <person name="Zhou S."/>
            <person name="Fry W."/>
            <person name="Meyers B.C."/>
            <person name="van West P."/>
            <person name="Ristaino J."/>
            <person name="Govers F."/>
            <person name="Birch P.R."/>
            <person name="Whisson S.C."/>
            <person name="Judelson H.S."/>
            <person name="Nusbaum C."/>
        </authorList>
    </citation>
    <scope>NUCLEOTIDE SEQUENCE [LARGE SCALE GENOMIC DNA]</scope>
    <source>
        <strain evidence="3">T30-4</strain>
    </source>
</reference>
<evidence type="ECO:0000313" key="2">
    <source>
        <dbReference type="EMBL" id="EEY61772.1"/>
    </source>
</evidence>
<dbReference type="KEGG" id="pif:PITG_13711"/>
<feature type="compositionally biased region" description="Basic residues" evidence="1">
    <location>
        <begin position="87"/>
        <end position="108"/>
    </location>
</feature>
<dbReference type="OMA" id="IARWVCH"/>
<dbReference type="HOGENOM" id="CLU_2202179_0_0_1"/>
<evidence type="ECO:0000313" key="3">
    <source>
        <dbReference type="Proteomes" id="UP000006643"/>
    </source>
</evidence>
<organism evidence="2 3">
    <name type="scientific">Phytophthora infestans (strain T30-4)</name>
    <name type="common">Potato late blight agent</name>
    <dbReference type="NCBI Taxonomy" id="403677"/>
    <lineage>
        <taxon>Eukaryota</taxon>
        <taxon>Sar</taxon>
        <taxon>Stramenopiles</taxon>
        <taxon>Oomycota</taxon>
        <taxon>Peronosporomycetes</taxon>
        <taxon>Peronosporales</taxon>
        <taxon>Peronosporaceae</taxon>
        <taxon>Phytophthora</taxon>
    </lineage>
</organism>
<dbReference type="AlphaFoldDB" id="D0NML5"/>
<dbReference type="VEuPathDB" id="FungiDB:PITG_13711"/>
<feature type="region of interest" description="Disordered" evidence="1">
    <location>
        <begin position="72"/>
        <end position="108"/>
    </location>
</feature>
<dbReference type="OrthoDB" id="62830at2759"/>
<accession>D0NML5</accession>